<dbReference type="EMBL" id="JAENHM010000051">
    <property type="protein sequence ID" value="MBK1839166.1"/>
    <property type="molecule type" value="Genomic_DNA"/>
</dbReference>
<dbReference type="Pfam" id="PF01614">
    <property type="entry name" value="IclR_C"/>
    <property type="match status" value="1"/>
</dbReference>
<evidence type="ECO:0000259" key="4">
    <source>
        <dbReference type="PROSITE" id="PS51077"/>
    </source>
</evidence>
<name>A0ABS1F6V8_9PROT</name>
<reference evidence="7" key="1">
    <citation type="submission" date="2021-01" db="EMBL/GenBank/DDBJ databases">
        <title>Genome public.</title>
        <authorList>
            <person name="Liu C."/>
            <person name="Sun Q."/>
        </authorList>
    </citation>
    <scope>NUCLEOTIDE SEQUENCE [LARGE SCALE GENOMIC DNA]</scope>
    <source>
        <strain evidence="7">YIM B02556</strain>
    </source>
</reference>
<dbReference type="InterPro" id="IPR029016">
    <property type="entry name" value="GAF-like_dom_sf"/>
</dbReference>
<keyword evidence="2" id="KW-0238">DNA-binding</keyword>
<dbReference type="SUPFAM" id="SSF46785">
    <property type="entry name" value="Winged helix' DNA-binding domain"/>
    <property type="match status" value="1"/>
</dbReference>
<dbReference type="InterPro" id="IPR005471">
    <property type="entry name" value="Tscrpt_reg_IclR_N"/>
</dbReference>
<keyword evidence="3" id="KW-0804">Transcription</keyword>
<evidence type="ECO:0000256" key="3">
    <source>
        <dbReference type="ARBA" id="ARBA00023163"/>
    </source>
</evidence>
<dbReference type="InterPro" id="IPR036388">
    <property type="entry name" value="WH-like_DNA-bd_sf"/>
</dbReference>
<evidence type="ECO:0000259" key="5">
    <source>
        <dbReference type="PROSITE" id="PS51078"/>
    </source>
</evidence>
<evidence type="ECO:0000313" key="6">
    <source>
        <dbReference type="EMBL" id="MBK1839166.1"/>
    </source>
</evidence>
<dbReference type="InterPro" id="IPR011991">
    <property type="entry name" value="ArsR-like_HTH"/>
</dbReference>
<proteinExistence type="predicted"/>
<keyword evidence="7" id="KW-1185">Reference proteome</keyword>
<dbReference type="Pfam" id="PF09339">
    <property type="entry name" value="HTH_IclR"/>
    <property type="match status" value="1"/>
</dbReference>
<dbReference type="InterPro" id="IPR036390">
    <property type="entry name" value="WH_DNA-bd_sf"/>
</dbReference>
<dbReference type="PROSITE" id="PS51078">
    <property type="entry name" value="ICLR_ED"/>
    <property type="match status" value="1"/>
</dbReference>
<dbReference type="Gene3D" id="1.10.10.10">
    <property type="entry name" value="Winged helix-like DNA-binding domain superfamily/Winged helix DNA-binding domain"/>
    <property type="match status" value="1"/>
</dbReference>
<dbReference type="InterPro" id="IPR014757">
    <property type="entry name" value="Tscrpt_reg_IclR_C"/>
</dbReference>
<dbReference type="CDD" id="cd00090">
    <property type="entry name" value="HTH_ARSR"/>
    <property type="match status" value="1"/>
</dbReference>
<comment type="caution">
    <text evidence="6">The sequence shown here is derived from an EMBL/GenBank/DDBJ whole genome shotgun (WGS) entry which is preliminary data.</text>
</comment>
<keyword evidence="1" id="KW-0805">Transcription regulation</keyword>
<dbReference type="Gene3D" id="3.30.450.40">
    <property type="match status" value="1"/>
</dbReference>
<dbReference type="PANTHER" id="PTHR30136">
    <property type="entry name" value="HELIX-TURN-HELIX TRANSCRIPTIONAL REGULATOR, ICLR FAMILY"/>
    <property type="match status" value="1"/>
</dbReference>
<protein>
    <submittedName>
        <fullName evidence="6">IclR family transcriptional regulator</fullName>
    </submittedName>
</protein>
<dbReference type="SUPFAM" id="SSF55781">
    <property type="entry name" value="GAF domain-like"/>
    <property type="match status" value="1"/>
</dbReference>
<dbReference type="SMART" id="SM00346">
    <property type="entry name" value="HTH_ICLR"/>
    <property type="match status" value="1"/>
</dbReference>
<dbReference type="PANTHER" id="PTHR30136:SF39">
    <property type="entry name" value="TRANSCRIPTIONAL REGULATORY PROTEIN"/>
    <property type="match status" value="1"/>
</dbReference>
<dbReference type="PROSITE" id="PS51077">
    <property type="entry name" value="HTH_ICLR"/>
    <property type="match status" value="1"/>
</dbReference>
<feature type="domain" description="HTH iclR-type" evidence="4">
    <location>
        <begin position="1"/>
        <end position="57"/>
    </location>
</feature>
<sequence length="243" mass="26197">MTILRIIAEGRDAGVSLSEVARVTEISRPTVHRIVRVLLEEGVVEQKPRSRRYAIGEQVPLLALARSSRSPLLAAAQRPLDELSQALGDTLFLTIRTGLDTLCVARRIGPFPIQVISLEVGTRRPLGVSSAGIALLSLIPPEQAADILERNRERFKRYRATEGTAAAEVSEARRLGFCIRNIGLVPGTKAISVAFTGPDGSLQAALTLAAVQRRLTARREWDVVERLRDGVGAIMAGLGGGKP</sequence>
<dbReference type="Proteomes" id="UP000652760">
    <property type="component" value="Unassembled WGS sequence"/>
</dbReference>
<gene>
    <name evidence="6" type="ORF">JHL17_17280</name>
</gene>
<dbReference type="InterPro" id="IPR050707">
    <property type="entry name" value="HTH_MetabolicPath_Reg"/>
</dbReference>
<evidence type="ECO:0000313" key="7">
    <source>
        <dbReference type="Proteomes" id="UP000652760"/>
    </source>
</evidence>
<accession>A0ABS1F6V8</accession>
<evidence type="ECO:0000256" key="2">
    <source>
        <dbReference type="ARBA" id="ARBA00023125"/>
    </source>
</evidence>
<organism evidence="6 7">
    <name type="scientific">Azospirillum endophyticum</name>
    <dbReference type="NCBI Taxonomy" id="2800326"/>
    <lineage>
        <taxon>Bacteria</taxon>
        <taxon>Pseudomonadati</taxon>
        <taxon>Pseudomonadota</taxon>
        <taxon>Alphaproteobacteria</taxon>
        <taxon>Rhodospirillales</taxon>
        <taxon>Azospirillaceae</taxon>
        <taxon>Azospirillum</taxon>
    </lineage>
</organism>
<evidence type="ECO:0000256" key="1">
    <source>
        <dbReference type="ARBA" id="ARBA00023015"/>
    </source>
</evidence>
<feature type="domain" description="IclR-ED" evidence="5">
    <location>
        <begin position="58"/>
        <end position="240"/>
    </location>
</feature>